<evidence type="ECO:0000256" key="4">
    <source>
        <dbReference type="ARBA" id="ARBA00022729"/>
    </source>
</evidence>
<comment type="similarity">
    <text evidence="2">Belongs to the bacterial solute-binding protein 8 family.</text>
</comment>
<evidence type="ECO:0000256" key="1">
    <source>
        <dbReference type="ARBA" id="ARBA00004196"/>
    </source>
</evidence>
<dbReference type="InterPro" id="IPR018060">
    <property type="entry name" value="HTH_AraC"/>
</dbReference>
<keyword evidence="3" id="KW-0813">Transport</keyword>
<name>A0ABV5W652_9BACL</name>
<gene>
    <name evidence="9" type="ORF">ACFFNY_30025</name>
</gene>
<dbReference type="Pfam" id="PF01497">
    <property type="entry name" value="Peripla_BP_2"/>
    <property type="match status" value="1"/>
</dbReference>
<keyword evidence="6" id="KW-0804">Transcription</keyword>
<accession>A0ABV5W652</accession>
<evidence type="ECO:0000313" key="9">
    <source>
        <dbReference type="EMBL" id="MFB9755840.1"/>
    </source>
</evidence>
<dbReference type="SUPFAM" id="SSF53807">
    <property type="entry name" value="Helical backbone' metal receptor"/>
    <property type="match status" value="1"/>
</dbReference>
<keyword evidence="10" id="KW-1185">Reference proteome</keyword>
<protein>
    <submittedName>
        <fullName evidence="9">Helix-turn-helix domain-containing protein</fullName>
    </submittedName>
</protein>
<keyword evidence="4" id="KW-0732">Signal</keyword>
<comment type="caution">
    <text evidence="9">The sequence shown here is derived from an EMBL/GenBank/DDBJ whole genome shotgun (WGS) entry which is preliminary data.</text>
</comment>
<organism evidence="9 10">
    <name type="scientific">Paenibacillus hodogayensis</name>
    <dbReference type="NCBI Taxonomy" id="279208"/>
    <lineage>
        <taxon>Bacteria</taxon>
        <taxon>Bacillati</taxon>
        <taxon>Bacillota</taxon>
        <taxon>Bacilli</taxon>
        <taxon>Bacillales</taxon>
        <taxon>Paenibacillaceae</taxon>
        <taxon>Paenibacillus</taxon>
    </lineage>
</organism>
<evidence type="ECO:0000256" key="5">
    <source>
        <dbReference type="ARBA" id="ARBA00023015"/>
    </source>
</evidence>
<dbReference type="RefSeq" id="WP_344908901.1">
    <property type="nucleotide sequence ID" value="NZ_BAAAYO010000006.1"/>
</dbReference>
<evidence type="ECO:0000313" key="10">
    <source>
        <dbReference type="Proteomes" id="UP001589619"/>
    </source>
</evidence>
<comment type="subcellular location">
    <subcellularLocation>
        <location evidence="1">Cell envelope</location>
    </subcellularLocation>
</comment>
<dbReference type="PROSITE" id="PS50983">
    <property type="entry name" value="FE_B12_PBP"/>
    <property type="match status" value="1"/>
</dbReference>
<evidence type="ECO:0000256" key="2">
    <source>
        <dbReference type="ARBA" id="ARBA00008814"/>
    </source>
</evidence>
<dbReference type="PANTHER" id="PTHR30532">
    <property type="entry name" value="IRON III DICITRATE-BINDING PERIPLASMIC PROTEIN"/>
    <property type="match status" value="1"/>
</dbReference>
<dbReference type="PROSITE" id="PS01124">
    <property type="entry name" value="HTH_ARAC_FAMILY_2"/>
    <property type="match status" value="1"/>
</dbReference>
<reference evidence="9 10" key="1">
    <citation type="submission" date="2024-09" db="EMBL/GenBank/DDBJ databases">
        <authorList>
            <person name="Sun Q."/>
            <person name="Mori K."/>
        </authorList>
    </citation>
    <scope>NUCLEOTIDE SEQUENCE [LARGE SCALE GENOMIC DNA]</scope>
    <source>
        <strain evidence="9 10">JCM 12520</strain>
    </source>
</reference>
<dbReference type="Gene3D" id="3.40.50.1980">
    <property type="entry name" value="Nitrogenase molybdenum iron protein domain"/>
    <property type="match status" value="2"/>
</dbReference>
<evidence type="ECO:0000259" key="7">
    <source>
        <dbReference type="PROSITE" id="PS01124"/>
    </source>
</evidence>
<dbReference type="Pfam" id="PF12833">
    <property type="entry name" value="HTH_18"/>
    <property type="match status" value="1"/>
</dbReference>
<dbReference type="InterPro" id="IPR002491">
    <property type="entry name" value="ABC_transptr_periplasmic_BD"/>
</dbReference>
<feature type="domain" description="HTH araC/xylS-type" evidence="7">
    <location>
        <begin position="171"/>
        <end position="269"/>
    </location>
</feature>
<dbReference type="EMBL" id="JBHMAG010000018">
    <property type="protein sequence ID" value="MFB9755840.1"/>
    <property type="molecule type" value="Genomic_DNA"/>
</dbReference>
<dbReference type="Gene3D" id="1.10.10.60">
    <property type="entry name" value="Homeodomain-like"/>
    <property type="match status" value="2"/>
</dbReference>
<dbReference type="PANTHER" id="PTHR30532:SF26">
    <property type="entry name" value="IRON(3+)-HYDROXAMATE-BINDING PROTEIN FHUD"/>
    <property type="match status" value="1"/>
</dbReference>
<dbReference type="InterPro" id="IPR009057">
    <property type="entry name" value="Homeodomain-like_sf"/>
</dbReference>
<evidence type="ECO:0000259" key="8">
    <source>
        <dbReference type="PROSITE" id="PS50983"/>
    </source>
</evidence>
<evidence type="ECO:0000256" key="6">
    <source>
        <dbReference type="ARBA" id="ARBA00023163"/>
    </source>
</evidence>
<feature type="domain" description="Fe/B12 periplasmic-binding" evidence="8">
    <location>
        <begin position="270"/>
        <end position="527"/>
    </location>
</feature>
<sequence length="527" mass="59191">MKPTYSKIYKLVGVKSHVWTPEQLPCQETAITHSLFVAAAGSGEAYVDGRKNKLAPDTILFLNPGAVVDIHRLRSSIFKGTLLSFEIWDVEEARDNRQVLVKESGEFIRSGEALVEQPGDVCALAAQLAEAWERGRGEPDFQTDALFRTILHHLTSRLPETGDGDPERRIRQAVAYIHENYRLDITRDYLAQSCGLTPEYFSVLFKKTTGQTFADYFAQVRVAKAKEQLLLSKATLDQIAPVVGYSDGLYLSRKFKQVVGMSPSLYVKKPKTIVCLQYLGHLFALGLKPAGTTAKQLSAFATSLRAQGIQDIGFPVSLTKISELEPDLILTTRTKHEHFSQIATTVSLPWGQYDTLKELEYLGELLDRTDGAKAWIERFADKERKARRNTAGAVGPGETVAAYEIWGDRIWAVNIRFGRGTRNLYGTLGYSPPMQLAEHVLGKGPGMAIPFRELPQYAADHMFVSVWNEHGGEKRAREIMSSELWQGLDAVRKGRVYEVDINRFAWNDPLSLEQQLDIQTRLLTRKR</sequence>
<dbReference type="Proteomes" id="UP001589619">
    <property type="component" value="Unassembled WGS sequence"/>
</dbReference>
<evidence type="ECO:0000256" key="3">
    <source>
        <dbReference type="ARBA" id="ARBA00022448"/>
    </source>
</evidence>
<keyword evidence="5" id="KW-0805">Transcription regulation</keyword>
<dbReference type="InterPro" id="IPR051313">
    <property type="entry name" value="Bact_iron-sidero_bind"/>
</dbReference>
<dbReference type="SMART" id="SM00342">
    <property type="entry name" value="HTH_ARAC"/>
    <property type="match status" value="1"/>
</dbReference>
<proteinExistence type="inferred from homology"/>
<dbReference type="SUPFAM" id="SSF46689">
    <property type="entry name" value="Homeodomain-like"/>
    <property type="match status" value="2"/>
</dbReference>